<dbReference type="Proteomes" id="UP000235388">
    <property type="component" value="Unassembled WGS sequence"/>
</dbReference>
<gene>
    <name evidence="2" type="ORF">PCANC_16889</name>
</gene>
<dbReference type="EMBL" id="PGCJ01000987">
    <property type="protein sequence ID" value="PLW12302.1"/>
    <property type="molecule type" value="Genomic_DNA"/>
</dbReference>
<keyword evidence="3" id="KW-1185">Reference proteome</keyword>
<dbReference type="AlphaFoldDB" id="A0A2N5SGC8"/>
<proteinExistence type="predicted"/>
<evidence type="ECO:0000313" key="3">
    <source>
        <dbReference type="Proteomes" id="UP000235388"/>
    </source>
</evidence>
<dbReference type="OrthoDB" id="2518536at2759"/>
<feature type="compositionally biased region" description="Basic and acidic residues" evidence="1">
    <location>
        <begin position="157"/>
        <end position="170"/>
    </location>
</feature>
<name>A0A2N5SGC8_9BASI</name>
<evidence type="ECO:0000256" key="1">
    <source>
        <dbReference type="SAM" id="MobiDB-lite"/>
    </source>
</evidence>
<reference evidence="2 3" key="1">
    <citation type="submission" date="2017-11" db="EMBL/GenBank/DDBJ databases">
        <title>De novo assembly and phasing of dikaryotic genomes from two isolates of Puccinia coronata f. sp. avenae, the causal agent of oat crown rust.</title>
        <authorList>
            <person name="Miller M.E."/>
            <person name="Zhang Y."/>
            <person name="Omidvar V."/>
            <person name="Sperschneider J."/>
            <person name="Schwessinger B."/>
            <person name="Raley C."/>
            <person name="Palmer J.M."/>
            <person name="Garnica D."/>
            <person name="Upadhyaya N."/>
            <person name="Rathjen J."/>
            <person name="Taylor J.M."/>
            <person name="Park R.F."/>
            <person name="Dodds P.N."/>
            <person name="Hirsch C.D."/>
            <person name="Kianian S.F."/>
            <person name="Figueroa M."/>
        </authorList>
    </citation>
    <scope>NUCLEOTIDE SEQUENCE [LARGE SCALE GENOMIC DNA]</scope>
    <source>
        <strain evidence="2">12NC29</strain>
    </source>
</reference>
<accession>A0A2N5SGC8</accession>
<feature type="compositionally biased region" description="Low complexity" evidence="1">
    <location>
        <begin position="46"/>
        <end position="60"/>
    </location>
</feature>
<protein>
    <submittedName>
        <fullName evidence="2">Uncharacterized protein</fullName>
    </submittedName>
</protein>
<sequence length="283" mass="31110">MDSNSQQTPTRDKLIAAAALLQQKRLAAVNYQEARRNQSGNKDRGPPSLGTTTGAATPAAINTGRQDPNPLGEILDALGNRPGDDPGCLNHGTKRSPTELIINYSQIDSANSISNKEKDQNFLLQAAQMAMERGANQEAEALLQLLAAMFPEKELLHKPQKQQDTKHPTAKETQPSPPKQPDSTTPATWGEGQIKEEGGVLFIIGAIPDHSYCGLPSFYNKNVKAIKGSIMLTIFDPVWHRQAAAHHSEWKKVDRTSNNKCCYTGIPAPGEWTQSYTQWLRNY</sequence>
<comment type="caution">
    <text evidence="2">The sequence shown here is derived from an EMBL/GenBank/DDBJ whole genome shotgun (WGS) entry which is preliminary data.</text>
</comment>
<feature type="region of interest" description="Disordered" evidence="1">
    <location>
        <begin position="157"/>
        <end position="191"/>
    </location>
</feature>
<evidence type="ECO:0000313" key="2">
    <source>
        <dbReference type="EMBL" id="PLW12302.1"/>
    </source>
</evidence>
<feature type="region of interest" description="Disordered" evidence="1">
    <location>
        <begin position="30"/>
        <end position="69"/>
    </location>
</feature>
<organism evidence="2 3">
    <name type="scientific">Puccinia coronata f. sp. avenae</name>
    <dbReference type="NCBI Taxonomy" id="200324"/>
    <lineage>
        <taxon>Eukaryota</taxon>
        <taxon>Fungi</taxon>
        <taxon>Dikarya</taxon>
        <taxon>Basidiomycota</taxon>
        <taxon>Pucciniomycotina</taxon>
        <taxon>Pucciniomycetes</taxon>
        <taxon>Pucciniales</taxon>
        <taxon>Pucciniaceae</taxon>
        <taxon>Puccinia</taxon>
    </lineage>
</organism>
<feature type="compositionally biased region" description="Basic and acidic residues" evidence="1">
    <location>
        <begin position="33"/>
        <end position="45"/>
    </location>
</feature>